<dbReference type="AlphaFoldDB" id="A0A2A6LY65"/>
<dbReference type="EMBL" id="NWTC01000009">
    <property type="protein sequence ID" value="PDT47298.1"/>
    <property type="molecule type" value="Genomic_DNA"/>
</dbReference>
<comment type="caution">
    <text evidence="1">The sequence shown here is derived from an EMBL/GenBank/DDBJ whole genome shotgun (WGS) entry which is preliminary data.</text>
</comment>
<gene>
    <name evidence="1" type="ORF">CO661_14040</name>
</gene>
<name>A0A2A6LY65_RHIFR</name>
<evidence type="ECO:0000313" key="1">
    <source>
        <dbReference type="EMBL" id="PDT47298.1"/>
    </source>
</evidence>
<accession>A0A2A6LY65</accession>
<evidence type="ECO:0000313" key="2">
    <source>
        <dbReference type="Proteomes" id="UP000220353"/>
    </source>
</evidence>
<protein>
    <submittedName>
        <fullName evidence="1">Uncharacterized protein</fullName>
    </submittedName>
</protein>
<organism evidence="1 2">
    <name type="scientific">Rhizobium fredii</name>
    <name type="common">Sinorhizobium fredii</name>
    <dbReference type="NCBI Taxonomy" id="380"/>
    <lineage>
        <taxon>Bacteria</taxon>
        <taxon>Pseudomonadati</taxon>
        <taxon>Pseudomonadota</taxon>
        <taxon>Alphaproteobacteria</taxon>
        <taxon>Hyphomicrobiales</taxon>
        <taxon>Rhizobiaceae</taxon>
        <taxon>Sinorhizobium/Ensifer group</taxon>
        <taxon>Sinorhizobium</taxon>
    </lineage>
</organism>
<dbReference type="RefSeq" id="WP_097586906.1">
    <property type="nucleotide sequence ID" value="NZ_NWTC01000009.1"/>
</dbReference>
<proteinExistence type="predicted"/>
<dbReference type="Proteomes" id="UP000220353">
    <property type="component" value="Unassembled WGS sequence"/>
</dbReference>
<reference evidence="1 2" key="1">
    <citation type="submission" date="2017-09" db="EMBL/GenBank/DDBJ databases">
        <title>Comparative genomics of rhizobia isolated from Phaseolus vulgaris in China.</title>
        <authorList>
            <person name="Tong W."/>
        </authorList>
    </citation>
    <scope>NUCLEOTIDE SEQUENCE [LARGE SCALE GENOMIC DNA]</scope>
    <source>
        <strain evidence="1 2">PCH1</strain>
    </source>
</reference>
<sequence length="103" mass="11004">MSSFTPGPWAVERDPNAGILKFGIYADDYPVVSHFTAIERESDARLIAAAPDLLAALKSAAAAIGDWSRPTGANGMTCARLSHPLMDAQREIYDVIAKAEGRS</sequence>